<organism evidence="1 2">
    <name type="scientific">Ancylostoma ceylanicum</name>
    <dbReference type="NCBI Taxonomy" id="53326"/>
    <lineage>
        <taxon>Eukaryota</taxon>
        <taxon>Metazoa</taxon>
        <taxon>Ecdysozoa</taxon>
        <taxon>Nematoda</taxon>
        <taxon>Chromadorea</taxon>
        <taxon>Rhabditida</taxon>
        <taxon>Rhabditina</taxon>
        <taxon>Rhabditomorpha</taxon>
        <taxon>Strongyloidea</taxon>
        <taxon>Ancylostomatidae</taxon>
        <taxon>Ancylostomatinae</taxon>
        <taxon>Ancylostoma</taxon>
    </lineage>
</organism>
<evidence type="ECO:0000313" key="1">
    <source>
        <dbReference type="EMBL" id="EYC22970.1"/>
    </source>
</evidence>
<accession>A0A016V6A4</accession>
<name>A0A016V6A4_9BILA</name>
<sequence>MQIPRVAFAATTAANGWFSNFNWEKWAWFSARVNLTDRLIDKTRTYDDERPWIGGGAGGGVWAYLSLLLLRTTEPPLPALSLSLLIAAD</sequence>
<proteinExistence type="predicted"/>
<protein>
    <submittedName>
        <fullName evidence="1">Uncharacterized protein</fullName>
    </submittedName>
</protein>
<evidence type="ECO:0000313" key="2">
    <source>
        <dbReference type="Proteomes" id="UP000024635"/>
    </source>
</evidence>
<reference evidence="2" key="1">
    <citation type="journal article" date="2015" name="Nat. Genet.">
        <title>The genome and transcriptome of the zoonotic hookworm Ancylostoma ceylanicum identify infection-specific gene families.</title>
        <authorList>
            <person name="Schwarz E.M."/>
            <person name="Hu Y."/>
            <person name="Antoshechkin I."/>
            <person name="Miller M.M."/>
            <person name="Sternberg P.W."/>
            <person name="Aroian R.V."/>
        </authorList>
    </citation>
    <scope>NUCLEOTIDE SEQUENCE</scope>
    <source>
        <strain evidence="2">HY135</strain>
    </source>
</reference>
<dbReference type="Proteomes" id="UP000024635">
    <property type="component" value="Unassembled WGS sequence"/>
</dbReference>
<dbReference type="EMBL" id="JARK01001352">
    <property type="protein sequence ID" value="EYC22970.1"/>
    <property type="molecule type" value="Genomic_DNA"/>
</dbReference>
<comment type="caution">
    <text evidence="1">The sequence shown here is derived from an EMBL/GenBank/DDBJ whole genome shotgun (WGS) entry which is preliminary data.</text>
</comment>
<gene>
    <name evidence="1" type="primary">Acey_s0016.g3045</name>
    <name evidence="1" type="ORF">Y032_0016g3045</name>
</gene>
<keyword evidence="2" id="KW-1185">Reference proteome</keyword>
<dbReference type="AlphaFoldDB" id="A0A016V6A4"/>